<protein>
    <submittedName>
        <fullName evidence="1">Uncharacterized protein</fullName>
    </submittedName>
</protein>
<proteinExistence type="predicted"/>
<name>A0A8S5TQS4_9CAUD</name>
<reference evidence="1" key="1">
    <citation type="journal article" date="2021" name="Proc. Natl. Acad. Sci. U.S.A.">
        <title>A Catalog of Tens of Thousands of Viruses from Human Metagenomes Reveals Hidden Associations with Chronic Diseases.</title>
        <authorList>
            <person name="Tisza M.J."/>
            <person name="Buck C.B."/>
        </authorList>
    </citation>
    <scope>NUCLEOTIDE SEQUENCE</scope>
    <source>
        <strain evidence="1">CtbbV81</strain>
    </source>
</reference>
<sequence length="199" mass="23410">MTQKKLKEMYMSIIKTEVWEDEHMQNFAKKKCAYVVQFSNGDITDIEKPSIKKDFCFGAGSYGTCTNEEMKNAESMAALARKSEQYFKEQNLKKIDSNIEDLEKCLSSYEYECYTYTHYMGQPDDSKLKAFTVVRTGYNPEFTPMRWINCKDIKKLGEDDIQKIIDGFKEVRKAFEKRIDTYLKRYGTTKVNSWSYICD</sequence>
<dbReference type="EMBL" id="BK032878">
    <property type="protein sequence ID" value="DAF65485.1"/>
    <property type="molecule type" value="Genomic_DNA"/>
</dbReference>
<evidence type="ECO:0000313" key="1">
    <source>
        <dbReference type="EMBL" id="DAF65485.1"/>
    </source>
</evidence>
<accession>A0A8S5TQS4</accession>
<organism evidence="1">
    <name type="scientific">Siphoviridae sp. ctbbV81</name>
    <dbReference type="NCBI Taxonomy" id="2827900"/>
    <lineage>
        <taxon>Viruses</taxon>
        <taxon>Duplodnaviria</taxon>
        <taxon>Heunggongvirae</taxon>
        <taxon>Uroviricota</taxon>
        <taxon>Caudoviricetes</taxon>
    </lineage>
</organism>